<organism evidence="1 2">
    <name type="scientific">Malikia spinosa</name>
    <dbReference type="NCBI Taxonomy" id="86180"/>
    <lineage>
        <taxon>Bacteria</taxon>
        <taxon>Pseudomonadati</taxon>
        <taxon>Pseudomonadota</taxon>
        <taxon>Betaproteobacteria</taxon>
        <taxon>Burkholderiales</taxon>
        <taxon>Comamonadaceae</taxon>
        <taxon>Malikia</taxon>
    </lineage>
</organism>
<gene>
    <name evidence="1" type="ORF">F5985_15495</name>
</gene>
<proteinExistence type="predicted"/>
<name>A0A7C9IZ41_9BURK</name>
<accession>A0A7C9IZ41</accession>
<protein>
    <submittedName>
        <fullName evidence="1">Glycine zipper family protein</fullName>
    </submittedName>
</protein>
<dbReference type="Proteomes" id="UP000481947">
    <property type="component" value="Unassembled WGS sequence"/>
</dbReference>
<reference evidence="1 2" key="1">
    <citation type="submission" date="2019-09" db="EMBL/GenBank/DDBJ databases">
        <title>Identification of Malikia spinosa a prominent benzene-, toluene-, and ethylbenzene-degrading bacterium: enrichment, isolation and whole genome sequencing.</title>
        <authorList>
            <person name="Tancsics A."/>
            <person name="Revesz F."/>
            <person name="Kriszt B."/>
        </authorList>
    </citation>
    <scope>NUCLEOTIDE SEQUENCE [LARGE SCALE GENOMIC DNA]</scope>
    <source>
        <strain evidence="1 2">AB6</strain>
    </source>
</reference>
<dbReference type="EMBL" id="VYSB01000021">
    <property type="protein sequence ID" value="MYZ53494.1"/>
    <property type="molecule type" value="Genomic_DNA"/>
</dbReference>
<sequence length="44" mass="4565">AAGAAVGGSAGAVSGAMQARPNATYRHYVQRCLQERGFDVIGWN</sequence>
<feature type="non-terminal residue" evidence="1">
    <location>
        <position position="1"/>
    </location>
</feature>
<evidence type="ECO:0000313" key="1">
    <source>
        <dbReference type="EMBL" id="MYZ53494.1"/>
    </source>
</evidence>
<evidence type="ECO:0000313" key="2">
    <source>
        <dbReference type="Proteomes" id="UP000481947"/>
    </source>
</evidence>
<comment type="caution">
    <text evidence="1">The sequence shown here is derived from an EMBL/GenBank/DDBJ whole genome shotgun (WGS) entry which is preliminary data.</text>
</comment>
<dbReference type="AlphaFoldDB" id="A0A7C9IZ41"/>